<sequence>MRGYLRPSPRARVFVDALGAPIAYGERWGGESPPQDTYSVTSNLERFAPLHDVADALITWLEQSFDVTVEDSPEAAADLARVPADAVRAVRVRPADDAASPLTFVFTSFPGIHLHAGFLVDAYFPVCGCDACDETWESTADEMEQTVFSVVEGGLSERFTEGAELPVSFRLQRGDGWRGGTSRAQDHPAERLAAANSALVAGRTWVPWQPR</sequence>
<dbReference type="AlphaFoldDB" id="A0A0M2H857"/>
<reference evidence="1 2" key="1">
    <citation type="submission" date="2015-02" db="EMBL/GenBank/DDBJ databases">
        <title>Draft genome sequences of ten Microbacterium spp. with emphasis on heavy metal contaminated environments.</title>
        <authorList>
            <person name="Corretto E."/>
        </authorList>
    </citation>
    <scope>NUCLEOTIDE SEQUENCE [LARGE SCALE GENOMIC DNA]</scope>
    <source>
        <strain evidence="1 2">DSM 8608</strain>
    </source>
</reference>
<gene>
    <name evidence="1" type="ORF">RS82_03491</name>
</gene>
<protein>
    <submittedName>
        <fullName evidence="1">Uncharacterized protein</fullName>
    </submittedName>
</protein>
<dbReference type="Pfam" id="PF19736">
    <property type="entry name" value="DUF6226"/>
    <property type="match status" value="1"/>
</dbReference>
<evidence type="ECO:0000313" key="2">
    <source>
        <dbReference type="Proteomes" id="UP000034098"/>
    </source>
</evidence>
<keyword evidence="2" id="KW-1185">Reference proteome</keyword>
<proteinExistence type="predicted"/>
<dbReference type="EMBL" id="JYJA01000040">
    <property type="protein sequence ID" value="KJL40166.1"/>
    <property type="molecule type" value="Genomic_DNA"/>
</dbReference>
<dbReference type="InterPro" id="IPR045773">
    <property type="entry name" value="DUF6226"/>
</dbReference>
<dbReference type="PATRIC" id="fig|69370.6.peg.3554"/>
<dbReference type="OrthoDB" id="3290597at2"/>
<dbReference type="Proteomes" id="UP000034098">
    <property type="component" value="Unassembled WGS sequence"/>
</dbReference>
<name>A0A0M2H857_MICTR</name>
<evidence type="ECO:0000313" key="1">
    <source>
        <dbReference type="EMBL" id="KJL40166.1"/>
    </source>
</evidence>
<organism evidence="1 2">
    <name type="scientific">Microbacterium trichothecenolyticum</name>
    <name type="common">Aureobacterium trichothecenolyticum</name>
    <dbReference type="NCBI Taxonomy" id="69370"/>
    <lineage>
        <taxon>Bacteria</taxon>
        <taxon>Bacillati</taxon>
        <taxon>Actinomycetota</taxon>
        <taxon>Actinomycetes</taxon>
        <taxon>Micrococcales</taxon>
        <taxon>Microbacteriaceae</taxon>
        <taxon>Microbacterium</taxon>
    </lineage>
</organism>
<comment type="caution">
    <text evidence="1">The sequence shown here is derived from an EMBL/GenBank/DDBJ whole genome shotgun (WGS) entry which is preliminary data.</text>
</comment>
<dbReference type="RefSeq" id="WP_045301758.1">
    <property type="nucleotide sequence ID" value="NZ_JYJA01000040.1"/>
</dbReference>
<accession>A0A0M2H857</accession>